<evidence type="ECO:0000256" key="3">
    <source>
        <dbReference type="ARBA" id="ARBA00022448"/>
    </source>
</evidence>
<dbReference type="InterPro" id="IPR034294">
    <property type="entry name" value="Aquaporin_transptr"/>
</dbReference>
<dbReference type="GO" id="GO:0015250">
    <property type="term" value="F:water channel activity"/>
    <property type="evidence" value="ECO:0007669"/>
    <property type="project" value="TreeGrafter"/>
</dbReference>
<evidence type="ECO:0000256" key="6">
    <source>
        <dbReference type="ARBA" id="ARBA00022989"/>
    </source>
</evidence>
<comment type="subcellular location">
    <subcellularLocation>
        <location evidence="1">Cell membrane</location>
        <topology evidence="1">Multi-pass membrane protein</topology>
    </subcellularLocation>
</comment>
<keyword evidence="6 9" id="KW-1133">Transmembrane helix</keyword>
<evidence type="ECO:0000256" key="2">
    <source>
        <dbReference type="ARBA" id="ARBA00006175"/>
    </source>
</evidence>
<protein>
    <submittedName>
        <fullName evidence="10">Aquaporin Z</fullName>
    </submittedName>
</protein>
<dbReference type="AlphaFoldDB" id="A0A846UA59"/>
<keyword evidence="3 8" id="KW-0813">Transport</keyword>
<dbReference type="PROSITE" id="PS00221">
    <property type="entry name" value="MIP"/>
    <property type="match status" value="1"/>
</dbReference>
<evidence type="ECO:0000256" key="5">
    <source>
        <dbReference type="ARBA" id="ARBA00022692"/>
    </source>
</evidence>
<evidence type="ECO:0000256" key="4">
    <source>
        <dbReference type="ARBA" id="ARBA00022475"/>
    </source>
</evidence>
<keyword evidence="11" id="KW-1185">Reference proteome</keyword>
<comment type="caution">
    <text evidence="10">The sequence shown here is derived from an EMBL/GenBank/DDBJ whole genome shotgun (WGS) entry which is preliminary data.</text>
</comment>
<name>A0A846UA59_9MICC</name>
<feature type="transmembrane region" description="Helical" evidence="9">
    <location>
        <begin position="42"/>
        <end position="64"/>
    </location>
</feature>
<dbReference type="GO" id="GO:0005886">
    <property type="term" value="C:plasma membrane"/>
    <property type="evidence" value="ECO:0007669"/>
    <property type="project" value="UniProtKB-SubCell"/>
</dbReference>
<feature type="transmembrane region" description="Helical" evidence="9">
    <location>
        <begin position="210"/>
        <end position="232"/>
    </location>
</feature>
<accession>A0A846UA59</accession>
<keyword evidence="7 9" id="KW-0472">Membrane</keyword>
<dbReference type="EMBL" id="JAAVUN010000024">
    <property type="protein sequence ID" value="NKE10416.1"/>
    <property type="molecule type" value="Genomic_DNA"/>
</dbReference>
<dbReference type="PRINTS" id="PR00783">
    <property type="entry name" value="MINTRINSICP"/>
</dbReference>
<feature type="transmembrane region" description="Helical" evidence="9">
    <location>
        <begin position="92"/>
        <end position="113"/>
    </location>
</feature>
<evidence type="ECO:0000256" key="1">
    <source>
        <dbReference type="ARBA" id="ARBA00004651"/>
    </source>
</evidence>
<dbReference type="Proteomes" id="UP000521379">
    <property type="component" value="Unassembled WGS sequence"/>
</dbReference>
<evidence type="ECO:0000313" key="10">
    <source>
        <dbReference type="EMBL" id="NKE10416.1"/>
    </source>
</evidence>
<sequence length="249" mass="25276">MSRTSMVSRLTAECLGTFALVFIGCGAAVTAAAFLTPTQVNIGIGLFGVAAAFGATVTAMAYAVGHISGGHFNPAVTLGAALAGRIEWSAVLPYWVAQLVGGSLGGVVLYVIASGQSGFSAVESGFATNGFGALSPGGYGLFSVFLVEVVVTCLFLLVILGSTDDRAPEGFAPVAIGVGLTVLIMAFVTVSNASLSPARSLAVTWFVPDALGQVWVFFLAPLAGAAIAGVLYKVAFPNTSEEVLEREEA</sequence>
<keyword evidence="4" id="KW-1003">Cell membrane</keyword>
<evidence type="ECO:0000256" key="8">
    <source>
        <dbReference type="RuleBase" id="RU000477"/>
    </source>
</evidence>
<feature type="transmembrane region" description="Helical" evidence="9">
    <location>
        <begin position="171"/>
        <end position="190"/>
    </location>
</feature>
<evidence type="ECO:0000256" key="7">
    <source>
        <dbReference type="ARBA" id="ARBA00023136"/>
    </source>
</evidence>
<dbReference type="NCBIfam" id="NF003838">
    <property type="entry name" value="PRK05420.1"/>
    <property type="match status" value="1"/>
</dbReference>
<dbReference type="PANTHER" id="PTHR19139:SF199">
    <property type="entry name" value="MIP17260P"/>
    <property type="match status" value="1"/>
</dbReference>
<gene>
    <name evidence="10" type="primary">aqpZ</name>
    <name evidence="10" type="ORF">GTW58_10845</name>
</gene>
<dbReference type="Gene3D" id="1.20.1080.10">
    <property type="entry name" value="Glycerol uptake facilitator protein"/>
    <property type="match status" value="1"/>
</dbReference>
<dbReference type="PROSITE" id="PS51257">
    <property type="entry name" value="PROKAR_LIPOPROTEIN"/>
    <property type="match status" value="1"/>
</dbReference>
<dbReference type="InterPro" id="IPR000425">
    <property type="entry name" value="MIP"/>
</dbReference>
<comment type="similarity">
    <text evidence="2 8">Belongs to the MIP/aquaporin (TC 1.A.8) family.</text>
</comment>
<dbReference type="PANTHER" id="PTHR19139">
    <property type="entry name" value="AQUAPORIN TRANSPORTER"/>
    <property type="match status" value="1"/>
</dbReference>
<dbReference type="Pfam" id="PF00230">
    <property type="entry name" value="MIP"/>
    <property type="match status" value="1"/>
</dbReference>
<proteinExistence type="inferred from homology"/>
<reference evidence="10 11" key="1">
    <citation type="submission" date="2020-02" db="EMBL/GenBank/DDBJ databases">
        <authorList>
            <person name="Sun Q."/>
        </authorList>
    </citation>
    <scope>NUCLEOTIDE SEQUENCE [LARGE SCALE GENOMIC DNA]</scope>
    <source>
        <strain evidence="10 11">YIM 13062</strain>
    </source>
</reference>
<dbReference type="InterPro" id="IPR022357">
    <property type="entry name" value="MIP_CS"/>
</dbReference>
<dbReference type="InterPro" id="IPR023271">
    <property type="entry name" value="Aquaporin-like"/>
</dbReference>
<dbReference type="SUPFAM" id="SSF81338">
    <property type="entry name" value="Aquaporin-like"/>
    <property type="match status" value="1"/>
</dbReference>
<keyword evidence="5 8" id="KW-0812">Transmembrane</keyword>
<feature type="transmembrane region" description="Helical" evidence="9">
    <location>
        <begin position="139"/>
        <end position="159"/>
    </location>
</feature>
<organism evidence="10 11">
    <name type="scientific">Kocuria subflava</name>
    <dbReference type="NCBI Taxonomy" id="1736139"/>
    <lineage>
        <taxon>Bacteria</taxon>
        <taxon>Bacillati</taxon>
        <taxon>Actinomycetota</taxon>
        <taxon>Actinomycetes</taxon>
        <taxon>Micrococcales</taxon>
        <taxon>Micrococcaceae</taxon>
        <taxon>Kocuria</taxon>
    </lineage>
</organism>
<evidence type="ECO:0000313" key="11">
    <source>
        <dbReference type="Proteomes" id="UP000521379"/>
    </source>
</evidence>
<evidence type="ECO:0000256" key="9">
    <source>
        <dbReference type="SAM" id="Phobius"/>
    </source>
</evidence>